<evidence type="ECO:0000313" key="2">
    <source>
        <dbReference type="EMBL" id="MEI5984602.1"/>
    </source>
</evidence>
<dbReference type="SUPFAM" id="SSF56219">
    <property type="entry name" value="DNase I-like"/>
    <property type="match status" value="1"/>
</dbReference>
<dbReference type="Gene3D" id="3.60.10.10">
    <property type="entry name" value="Endonuclease/exonuclease/phosphatase"/>
    <property type="match status" value="1"/>
</dbReference>
<dbReference type="RefSeq" id="WP_336557469.1">
    <property type="nucleotide sequence ID" value="NZ_JAYLLN010000012.1"/>
</dbReference>
<organism evidence="2 3">
    <name type="scientific">Sphingobacterium tenebrionis</name>
    <dbReference type="NCBI Taxonomy" id="3111775"/>
    <lineage>
        <taxon>Bacteria</taxon>
        <taxon>Pseudomonadati</taxon>
        <taxon>Bacteroidota</taxon>
        <taxon>Sphingobacteriia</taxon>
        <taxon>Sphingobacteriales</taxon>
        <taxon>Sphingobacteriaceae</taxon>
        <taxon>Sphingobacterium</taxon>
    </lineage>
</organism>
<keyword evidence="2" id="KW-0378">Hydrolase</keyword>
<reference evidence="2 3" key="1">
    <citation type="submission" date="2024-01" db="EMBL/GenBank/DDBJ databases">
        <title>Sphingobacterium tenebrionis sp. nov., a novel endophyte isolated from tenebrio molitor intestines.</title>
        <authorList>
            <person name="Zhang C."/>
        </authorList>
    </citation>
    <scope>NUCLEOTIDE SEQUENCE [LARGE SCALE GENOMIC DNA]</scope>
    <source>
        <strain evidence="2 3">PU5-4</strain>
    </source>
</reference>
<sequence>MLIQLTYPKRRKSKHLGLISLLSLLLITGFQLSFKRGNTAKEVSKTVFPVMGEASSGELSLLTYNVAGLPQIISSAETDRAVSIQEIGRQMNKFDLVNAQEDFNYNRQLYAKNTHPYRTENMGGVPFGDGLSTLSKYPILKTERIAWEDCSGSDCLTPKGFSYHRVQLAKEVFIDVYNVHATAQDNPSAVLARRKNLLQLAEYIKEKSAGEAILIMGDFNAHYAFSEDNLHDFQKETAVQDSWVMVQNKGIHPALLPDFKAIHALQVTEECESIDKIYFRDSEKLRFSPSSYKIEHELFSNEEGKPLSDHCAISLKMAWVLNEQ</sequence>
<name>A0ABU8I4E8_9SPHI</name>
<keyword evidence="3" id="KW-1185">Reference proteome</keyword>
<dbReference type="InterPro" id="IPR036691">
    <property type="entry name" value="Endo/exonu/phosph_ase_sf"/>
</dbReference>
<gene>
    <name evidence="2" type="ORF">VJ786_06795</name>
</gene>
<proteinExistence type="predicted"/>
<dbReference type="EMBL" id="JAYLLN010000012">
    <property type="protein sequence ID" value="MEI5984602.1"/>
    <property type="molecule type" value="Genomic_DNA"/>
</dbReference>
<dbReference type="Pfam" id="PF22669">
    <property type="entry name" value="Exo_endo_phos2"/>
    <property type="match status" value="1"/>
</dbReference>
<accession>A0ABU8I4E8</accession>
<dbReference type="InterPro" id="IPR000300">
    <property type="entry name" value="IPPc"/>
</dbReference>
<dbReference type="GO" id="GO:0004519">
    <property type="term" value="F:endonuclease activity"/>
    <property type="evidence" value="ECO:0007669"/>
    <property type="project" value="UniProtKB-KW"/>
</dbReference>
<evidence type="ECO:0000259" key="1">
    <source>
        <dbReference type="Pfam" id="PF22669"/>
    </source>
</evidence>
<dbReference type="PANTHER" id="PTHR16320:SF1">
    <property type="entry name" value="SPHINGOMYELINASE DDB_G0288017"/>
    <property type="match status" value="1"/>
</dbReference>
<feature type="domain" description="Inositol polyphosphate-related phosphatase" evidence="1">
    <location>
        <begin position="89"/>
        <end position="240"/>
    </location>
</feature>
<dbReference type="PANTHER" id="PTHR16320">
    <property type="entry name" value="SPHINGOMYELINASE FAMILY MEMBER"/>
    <property type="match status" value="1"/>
</dbReference>
<keyword evidence="2" id="KW-0255">Endonuclease</keyword>
<keyword evidence="2" id="KW-0540">Nuclease</keyword>
<evidence type="ECO:0000313" key="3">
    <source>
        <dbReference type="Proteomes" id="UP001363035"/>
    </source>
</evidence>
<dbReference type="Proteomes" id="UP001363035">
    <property type="component" value="Unassembled WGS sequence"/>
</dbReference>
<dbReference type="InterPro" id="IPR038772">
    <property type="entry name" value="Sph/SMPD2-like"/>
</dbReference>
<comment type="caution">
    <text evidence="2">The sequence shown here is derived from an EMBL/GenBank/DDBJ whole genome shotgun (WGS) entry which is preliminary data.</text>
</comment>
<protein>
    <submittedName>
        <fullName evidence="2">Endonuclease/exonuclease/phosphatase family protein</fullName>
    </submittedName>
</protein>